<evidence type="ECO:0008006" key="12">
    <source>
        <dbReference type="Google" id="ProtNLM"/>
    </source>
</evidence>
<evidence type="ECO:0000256" key="1">
    <source>
        <dbReference type="ARBA" id="ARBA00004370"/>
    </source>
</evidence>
<dbReference type="InterPro" id="IPR001789">
    <property type="entry name" value="Sig_transdc_resp-reg_receiver"/>
</dbReference>
<dbReference type="InterPro" id="IPR029787">
    <property type="entry name" value="Nucleotide_cyclase"/>
</dbReference>
<dbReference type="Gene3D" id="3.30.70.1230">
    <property type="entry name" value="Nucleotide cyclase"/>
    <property type="match status" value="1"/>
</dbReference>
<dbReference type="GO" id="GO:0000166">
    <property type="term" value="F:nucleotide binding"/>
    <property type="evidence" value="ECO:0007669"/>
    <property type="project" value="UniProtKB-KW"/>
</dbReference>
<keyword evidence="3" id="KW-0547">Nucleotide-binding</keyword>
<name>A0A6C2YSH4_9BACT</name>
<accession>A0A6C2YSH4</accession>
<evidence type="ECO:0000313" key="11">
    <source>
        <dbReference type="Proteomes" id="UP000464378"/>
    </source>
</evidence>
<dbReference type="SUPFAM" id="SSF52172">
    <property type="entry name" value="CheY-like"/>
    <property type="match status" value="1"/>
</dbReference>
<evidence type="ECO:0000256" key="5">
    <source>
        <dbReference type="ARBA" id="ARBA00023136"/>
    </source>
</evidence>
<dbReference type="PROSITE" id="PS50110">
    <property type="entry name" value="RESPONSE_REGULATORY"/>
    <property type="match status" value="1"/>
</dbReference>
<dbReference type="KEGG" id="tim:GMBLW1_48720"/>
<dbReference type="InParanoid" id="A0A6C2YSH4"/>
<organism evidence="10">
    <name type="scientific">Tuwongella immobilis</name>
    <dbReference type="NCBI Taxonomy" id="692036"/>
    <lineage>
        <taxon>Bacteria</taxon>
        <taxon>Pseudomonadati</taxon>
        <taxon>Planctomycetota</taxon>
        <taxon>Planctomycetia</taxon>
        <taxon>Gemmatales</taxon>
        <taxon>Gemmataceae</taxon>
        <taxon>Tuwongella</taxon>
    </lineage>
</organism>
<dbReference type="AlphaFoldDB" id="A0A6C2YSH4"/>
<dbReference type="GO" id="GO:0009190">
    <property type="term" value="P:cyclic nucleotide biosynthetic process"/>
    <property type="evidence" value="ECO:0007669"/>
    <property type="project" value="InterPro"/>
</dbReference>
<dbReference type="GO" id="GO:0004016">
    <property type="term" value="F:adenylate cyclase activity"/>
    <property type="evidence" value="ECO:0007669"/>
    <property type="project" value="UniProtKB-ARBA"/>
</dbReference>
<dbReference type="Pfam" id="PF00211">
    <property type="entry name" value="Guanylate_cyc"/>
    <property type="match status" value="1"/>
</dbReference>
<dbReference type="EMBL" id="LR593887">
    <property type="protein sequence ID" value="VTS06004.1"/>
    <property type="molecule type" value="Genomic_DNA"/>
</dbReference>
<keyword evidence="6" id="KW-0456">Lyase</keyword>
<keyword evidence="2" id="KW-0812">Transmembrane</keyword>
<dbReference type="InterPro" id="IPR011006">
    <property type="entry name" value="CheY-like_superfamily"/>
</dbReference>
<dbReference type="PROSITE" id="PS50125">
    <property type="entry name" value="GUANYLATE_CYCLASE_2"/>
    <property type="match status" value="1"/>
</dbReference>
<dbReference type="InterPro" id="IPR050401">
    <property type="entry name" value="Cyclic_nucleotide_synthase"/>
</dbReference>
<dbReference type="GO" id="GO:0000160">
    <property type="term" value="P:phosphorelay signal transduction system"/>
    <property type="evidence" value="ECO:0007669"/>
    <property type="project" value="InterPro"/>
</dbReference>
<feature type="modified residue" description="4-aspartylphosphate" evidence="7">
    <location>
        <position position="221"/>
    </location>
</feature>
<dbReference type="Pfam" id="PF00072">
    <property type="entry name" value="Response_reg"/>
    <property type="match status" value="1"/>
</dbReference>
<dbReference type="CDD" id="cd07302">
    <property type="entry name" value="CHD"/>
    <property type="match status" value="1"/>
</dbReference>
<evidence type="ECO:0000256" key="6">
    <source>
        <dbReference type="ARBA" id="ARBA00023239"/>
    </source>
</evidence>
<dbReference type="GO" id="GO:0016020">
    <property type="term" value="C:membrane"/>
    <property type="evidence" value="ECO:0007669"/>
    <property type="project" value="UniProtKB-SubCell"/>
</dbReference>
<dbReference type="PANTHER" id="PTHR11920:SF335">
    <property type="entry name" value="GUANYLATE CYCLASE"/>
    <property type="match status" value="1"/>
</dbReference>
<proteinExistence type="predicted"/>
<evidence type="ECO:0000313" key="10">
    <source>
        <dbReference type="EMBL" id="VIP04321.1"/>
    </source>
</evidence>
<dbReference type="RefSeq" id="WP_162659419.1">
    <property type="nucleotide sequence ID" value="NZ_LR593887.1"/>
</dbReference>
<evidence type="ECO:0000256" key="2">
    <source>
        <dbReference type="ARBA" id="ARBA00022692"/>
    </source>
</evidence>
<feature type="domain" description="Guanylate cyclase" evidence="9">
    <location>
        <begin position="342"/>
        <end position="465"/>
    </location>
</feature>
<gene>
    <name evidence="10" type="ORF">GMBLW1_48720</name>
</gene>
<dbReference type="PANTHER" id="PTHR11920">
    <property type="entry name" value="GUANYLYL CYCLASE"/>
    <property type="match status" value="1"/>
</dbReference>
<protein>
    <recommendedName>
        <fullName evidence="12">Guanylate cyclase</fullName>
    </recommendedName>
</protein>
<evidence type="ECO:0000256" key="3">
    <source>
        <dbReference type="ARBA" id="ARBA00022741"/>
    </source>
</evidence>
<evidence type="ECO:0000259" key="8">
    <source>
        <dbReference type="PROSITE" id="PS50110"/>
    </source>
</evidence>
<dbReference type="InterPro" id="IPR001054">
    <property type="entry name" value="A/G_cyclase"/>
</dbReference>
<dbReference type="EMBL" id="LR586016">
    <property type="protein sequence ID" value="VIP04321.1"/>
    <property type="molecule type" value="Genomic_DNA"/>
</dbReference>
<keyword evidence="4" id="KW-1133">Transmembrane helix</keyword>
<dbReference type="SUPFAM" id="SSF55073">
    <property type="entry name" value="Nucleotide cyclase"/>
    <property type="match status" value="1"/>
</dbReference>
<feature type="domain" description="Response regulatory" evidence="8">
    <location>
        <begin position="172"/>
        <end position="288"/>
    </location>
</feature>
<keyword evidence="7" id="KW-0597">Phosphoprotein</keyword>
<sequence>MSDTHRPAFLLDAQRELLANVETATQLLVWIQAESTKADAPVEVQEDLKRIHQAMDALHDRVRQLPTDWDPTGDPEAMRKLASHIRHDLITPVGQWIGFCEWMLEETEPEWLSRLESDLRNLLDAARQVKARIERIMQGRIEATPSLALPPKLPATAAETPRYERPPVAPGRILAVDDNPLNCQVLERFLGRLGHCVVAVESGELALTRVRSEPFDLILLDILMPGLNGFEVLERLKSDPQLRYLPVIMITAIDDLDSVAACIRAGAEDYLPKPFKPDLLEARVGACLEKKRLRDREVDFLLQIQREKDRYNQLLLSMLPEPIVAELKQTETVLPRRYEHVAVLFADIVGFTRYCDRFPPEEVVPLLKNIVAEFERAALSVGVQKIKTVGDAFVAVAGLLAPVRNPVRACVEFGEKMLAIAQQLPPHWQLRIGIHCGSLVAGLLGTRYDLFDVWGDTVNTAARIESNGQPGAIILSKDAWEWIANEADGQPLGSVVLKGKGEFLLMKCDRLHPLPDAPTVRS</sequence>
<dbReference type="Gene3D" id="3.40.50.2300">
    <property type="match status" value="1"/>
</dbReference>
<keyword evidence="11" id="KW-1185">Reference proteome</keyword>
<keyword evidence="5" id="KW-0472">Membrane</keyword>
<dbReference type="SMART" id="SM00044">
    <property type="entry name" value="CYCc"/>
    <property type="match status" value="1"/>
</dbReference>
<evidence type="ECO:0000259" key="9">
    <source>
        <dbReference type="PROSITE" id="PS50125"/>
    </source>
</evidence>
<evidence type="ECO:0000256" key="7">
    <source>
        <dbReference type="PROSITE-ProRule" id="PRU00169"/>
    </source>
</evidence>
<reference evidence="10" key="1">
    <citation type="submission" date="2019-04" db="EMBL/GenBank/DDBJ databases">
        <authorList>
            <consortium name="Science for Life Laboratories"/>
        </authorList>
    </citation>
    <scope>NUCLEOTIDE SEQUENCE</scope>
    <source>
        <strain evidence="10">MBLW1</strain>
    </source>
</reference>
<comment type="subcellular location">
    <subcellularLocation>
        <location evidence="1">Membrane</location>
    </subcellularLocation>
</comment>
<dbReference type="Proteomes" id="UP000464378">
    <property type="component" value="Chromosome"/>
</dbReference>
<dbReference type="SMART" id="SM00448">
    <property type="entry name" value="REC"/>
    <property type="match status" value="1"/>
</dbReference>
<evidence type="ECO:0000256" key="4">
    <source>
        <dbReference type="ARBA" id="ARBA00022989"/>
    </source>
</evidence>